<dbReference type="InterPro" id="IPR008979">
    <property type="entry name" value="Galactose-bd-like_sf"/>
</dbReference>
<dbReference type="NCBIfam" id="TIGR00976">
    <property type="entry name" value="CocE_NonD"/>
    <property type="match status" value="1"/>
</dbReference>
<sequence>MICLELFYYVSGILQAKIRMGEKIEIRAINKNMNSCVFSLEKIQNILHEARHVNWTESETVLLNSGEQFTRYEKVSDSVWIYAMTGEKQPIDLVIELNQIIAFLYHEGVDSAVLVVPGYEHLTPLKMWNDPLLSRASFEIEHIGKIDVEMRDGVRLATEVWLPKNLKTGTRIPTILIRTPYGRMSYGLNKLRFVQRGFAVISQDVRGREDSEGEWLPMYHEMNDGDDTLNWIASQSWSDGNVGMIGSSYSGFVQWAAAASGNPHLKAIISIVTAGTPFGDLPRKDGLYSSGLMAWIFMMAKQKTNRDALKRDDWDEVLAIRPLKDIPEKALGFNIPFWNEWMKHPDYDEFWASFDWSKLGEKINVPSLYISGWYDDDGNGTTEAWELNQKHNRENQRLILGPWYHNSNATREIHHVQFGLNAIRYDLDLLCQRWYDRFLKGIENGVDTETAVDYYTVGENQWKKANNWPPSNVHLTNYYIQSNSSAQTSFGDGKISTSPSKIDGCDHYLFDPKDPAPYLIDVSENECSVPENYRDVETRKDVLVYTSEPLQNEIEIAGDIYAIIYAATSAKDTDWLIRITDVDEKGNSIRLSDGMVRARYRTSYESPKLVTPHQIEKYEIKLSKIAHLFKKGHRIRIAITSGAKNASFPNHNTGNDPATDTEWVIAEQTIFHSEQYPSHIKLPIVGKMGHTN</sequence>
<gene>
    <name evidence="3" type="ORF">JGZ69_00490</name>
</gene>
<dbReference type="InterPro" id="IPR013736">
    <property type="entry name" value="Xaa-Pro_dipept_C"/>
</dbReference>
<dbReference type="AlphaFoldDB" id="A0AB37HDC0"/>
<protein>
    <submittedName>
        <fullName evidence="3">CocE/NonD family hydrolase</fullName>
    </submittedName>
</protein>
<evidence type="ECO:0000259" key="2">
    <source>
        <dbReference type="SMART" id="SM00939"/>
    </source>
</evidence>
<evidence type="ECO:0000313" key="4">
    <source>
        <dbReference type="Proteomes" id="UP000595512"/>
    </source>
</evidence>
<keyword evidence="1 3" id="KW-0378">Hydrolase</keyword>
<proteinExistence type="predicted"/>
<dbReference type="EMBL" id="CP066701">
    <property type="protein sequence ID" value="QQX25541.1"/>
    <property type="molecule type" value="Genomic_DNA"/>
</dbReference>
<dbReference type="InterPro" id="IPR029058">
    <property type="entry name" value="AB_hydrolase_fold"/>
</dbReference>
<dbReference type="SMART" id="SM00939">
    <property type="entry name" value="PepX_C"/>
    <property type="match status" value="1"/>
</dbReference>
<dbReference type="SUPFAM" id="SSF49785">
    <property type="entry name" value="Galactose-binding domain-like"/>
    <property type="match status" value="1"/>
</dbReference>
<dbReference type="InterPro" id="IPR000383">
    <property type="entry name" value="Xaa-Pro-like_dom"/>
</dbReference>
<dbReference type="GO" id="GO:0008239">
    <property type="term" value="F:dipeptidyl-peptidase activity"/>
    <property type="evidence" value="ECO:0007669"/>
    <property type="project" value="InterPro"/>
</dbReference>
<evidence type="ECO:0000256" key="1">
    <source>
        <dbReference type="ARBA" id="ARBA00022801"/>
    </source>
</evidence>
<organism evidence="3 4">
    <name type="scientific">Heyndrickxia sporothermodurans</name>
    <dbReference type="NCBI Taxonomy" id="46224"/>
    <lineage>
        <taxon>Bacteria</taxon>
        <taxon>Bacillati</taxon>
        <taxon>Bacillota</taxon>
        <taxon>Bacilli</taxon>
        <taxon>Bacillales</taxon>
        <taxon>Bacillaceae</taxon>
        <taxon>Heyndrickxia</taxon>
    </lineage>
</organism>
<name>A0AB37HDC0_9BACI</name>
<feature type="domain" description="Xaa-Pro dipeptidyl-peptidase C-terminal" evidence="2">
    <location>
        <begin position="432"/>
        <end position="681"/>
    </location>
</feature>
<dbReference type="SUPFAM" id="SSF53474">
    <property type="entry name" value="alpha/beta-Hydrolases"/>
    <property type="match status" value="1"/>
</dbReference>
<accession>A0AB37HDC0</accession>
<dbReference type="RefSeq" id="WP_084347774.1">
    <property type="nucleotide sequence ID" value="NZ_JABWUR010000023.1"/>
</dbReference>
<dbReference type="KEGG" id="hspo:JGZ69_00490"/>
<dbReference type="InterPro" id="IPR005674">
    <property type="entry name" value="CocE/Ser_esterase"/>
</dbReference>
<evidence type="ECO:0000313" key="3">
    <source>
        <dbReference type="EMBL" id="QQX25541.1"/>
    </source>
</evidence>
<dbReference type="Pfam" id="PF02129">
    <property type="entry name" value="Peptidase_S15"/>
    <property type="match status" value="1"/>
</dbReference>
<dbReference type="Proteomes" id="UP000595512">
    <property type="component" value="Chromosome"/>
</dbReference>
<dbReference type="Gene3D" id="1.10.3020.10">
    <property type="entry name" value="alpha-amino acid ester hydrolase ( Helical cap domain)"/>
    <property type="match status" value="1"/>
</dbReference>
<dbReference type="Pfam" id="PF08530">
    <property type="entry name" value="PepX_C"/>
    <property type="match status" value="1"/>
</dbReference>
<reference evidence="3 4" key="1">
    <citation type="submission" date="2020-12" db="EMBL/GenBank/DDBJ databases">
        <title>Taxonomic evaluation of the Bacillus sporothermodurans group of bacteria based on whole genome sequences.</title>
        <authorList>
            <person name="Fiedler G."/>
            <person name="Herbstmann A.-D."/>
            <person name="Doll E."/>
            <person name="Wenning M."/>
            <person name="Brinks E."/>
            <person name="Kabisch J."/>
            <person name="Breitenwieser F."/>
            <person name="Lappann M."/>
            <person name="Boehnlein C."/>
            <person name="Franz C."/>
        </authorList>
    </citation>
    <scope>NUCLEOTIDE SEQUENCE [LARGE SCALE GENOMIC DNA]</scope>
    <source>
        <strain evidence="3 4">DSM 10599</strain>
    </source>
</reference>
<dbReference type="Gene3D" id="3.40.50.1820">
    <property type="entry name" value="alpha/beta hydrolase"/>
    <property type="match status" value="1"/>
</dbReference>
<dbReference type="Gene3D" id="2.60.120.260">
    <property type="entry name" value="Galactose-binding domain-like"/>
    <property type="match status" value="1"/>
</dbReference>